<dbReference type="eggNOG" id="ENOG502RXEE">
    <property type="taxonomic scope" value="Eukaryota"/>
</dbReference>
<keyword evidence="2" id="KW-1185">Reference proteome</keyword>
<dbReference type="OrthoDB" id="10000533at2759"/>
<dbReference type="HOGENOM" id="CLU_1886388_0_0_1"/>
<evidence type="ECO:0000313" key="2">
    <source>
        <dbReference type="Proteomes" id="UP000002059"/>
    </source>
</evidence>
<evidence type="ECO:0000313" key="1">
    <source>
        <dbReference type="EMBL" id="KGQ00727.1"/>
    </source>
</evidence>
<accession>A0A0A2V2Z6</accession>
<gene>
    <name evidence="1" type="ORF">PAAG_12605</name>
</gene>
<protein>
    <submittedName>
        <fullName evidence="1">Uncharacterized protein</fullName>
    </submittedName>
</protein>
<dbReference type="RefSeq" id="XP_002789459.2">
    <property type="nucleotide sequence ID" value="XM_002789413.2"/>
</dbReference>
<dbReference type="EMBL" id="KN294032">
    <property type="protein sequence ID" value="KGQ00727.1"/>
    <property type="molecule type" value="Genomic_DNA"/>
</dbReference>
<organism evidence="1 2">
    <name type="scientific">Paracoccidioides lutzii (strain ATCC MYA-826 / Pb01)</name>
    <name type="common">Paracoccidioides brasiliensis</name>
    <dbReference type="NCBI Taxonomy" id="502779"/>
    <lineage>
        <taxon>Eukaryota</taxon>
        <taxon>Fungi</taxon>
        <taxon>Dikarya</taxon>
        <taxon>Ascomycota</taxon>
        <taxon>Pezizomycotina</taxon>
        <taxon>Eurotiomycetes</taxon>
        <taxon>Eurotiomycetidae</taxon>
        <taxon>Onygenales</taxon>
        <taxon>Ajellomycetaceae</taxon>
        <taxon>Paracoccidioides</taxon>
    </lineage>
</organism>
<dbReference type="VEuPathDB" id="FungiDB:PAAG_12605"/>
<dbReference type="GeneID" id="9092674"/>
<reference evidence="1 2" key="1">
    <citation type="journal article" date="2011" name="PLoS Genet.">
        <title>Comparative genomic analysis of human fungal pathogens causing paracoccidioidomycosis.</title>
        <authorList>
            <person name="Desjardins C.A."/>
            <person name="Champion M.D."/>
            <person name="Holder J.W."/>
            <person name="Muszewska A."/>
            <person name="Goldberg J."/>
            <person name="Bailao A.M."/>
            <person name="Brigido M.M."/>
            <person name="Ferreira M.E."/>
            <person name="Garcia A.M."/>
            <person name="Grynberg M."/>
            <person name="Gujja S."/>
            <person name="Heiman D.I."/>
            <person name="Henn M.R."/>
            <person name="Kodira C.D."/>
            <person name="Leon-Narvaez H."/>
            <person name="Longo L.V."/>
            <person name="Ma L.J."/>
            <person name="Malavazi I."/>
            <person name="Matsuo A.L."/>
            <person name="Morais F.V."/>
            <person name="Pereira M."/>
            <person name="Rodriguez-Brito S."/>
            <person name="Sakthikumar S."/>
            <person name="Salem-Izacc S.M."/>
            <person name="Sykes S.M."/>
            <person name="Teixeira M.M."/>
            <person name="Vallejo M.C."/>
            <person name="Walter M.E."/>
            <person name="Yandava C."/>
            <person name="Young S."/>
            <person name="Zeng Q."/>
            <person name="Zucker J."/>
            <person name="Felipe M.S."/>
            <person name="Goldman G.H."/>
            <person name="Haas B.J."/>
            <person name="McEwen J.G."/>
            <person name="Nino-Vega G."/>
            <person name="Puccia R."/>
            <person name="San-Blas G."/>
            <person name="Soares C.M."/>
            <person name="Birren B.W."/>
            <person name="Cuomo C.A."/>
        </authorList>
    </citation>
    <scope>NUCLEOTIDE SEQUENCE [LARGE SCALE GENOMIC DNA]</scope>
    <source>
        <strain evidence="2">ATCC MYA-826 / Pb01</strain>
    </source>
</reference>
<dbReference type="KEGG" id="pbl:PAAG_12605"/>
<dbReference type="Proteomes" id="UP000002059">
    <property type="component" value="Partially assembled WGS sequence"/>
</dbReference>
<sequence length="135" mass="14816">MIFQYFQPAANSFFIRNSRTSYFNLSVFDFENRRAIVVEGHEAAVITLTTVAALAAIVARSADYDGKWPTAGGIRGNRVRRPFTVDKVKVEDLEAGDLKISWGLKAVHRAVSEDQAWALLKAVSIGILLSSTKGA</sequence>
<name>A0A0A2V2Z6_PARBA</name>
<dbReference type="AlphaFoldDB" id="A0A0A2V2Z6"/>
<proteinExistence type="predicted"/>